<gene>
    <name evidence="2" type="ORF">R6G80_06690</name>
    <name evidence="1" type="ORF">R6G86_00265</name>
</gene>
<evidence type="ECO:0000313" key="4">
    <source>
        <dbReference type="Proteomes" id="UP001281731"/>
    </source>
</evidence>
<evidence type="ECO:0000313" key="3">
    <source>
        <dbReference type="Proteomes" id="UP001275049"/>
    </source>
</evidence>
<name>A0AAW9HNB9_9ACTO</name>
<accession>A0AAW9HNB9</accession>
<dbReference type="Gene3D" id="3.40.630.30">
    <property type="match status" value="1"/>
</dbReference>
<dbReference type="Proteomes" id="UP001281731">
    <property type="component" value="Unassembled WGS sequence"/>
</dbReference>
<sequence length="335" mass="37931">MRHTGSVWYPLNRSNAPAMHALLVTYQEAVEAPFRTSLDEIYELLDSAQRYEIFGTLDDEGNLVSYGLVRMAGVAGSDPHIIISSVLSPDMSEAEAKKLSTEQLTQLISIAREMAVVNGVSNATAVAYTEEWDTMRAHLLLDAGFTHIYSYLQMRRRLDEEPVEHARPLPAGMRLVNVTEEEDNTALLAHNSFHDEKIDYPIFSASQWEVERSSMRRDWSYLLLDERGDRPRVAGYALASAYPQDWDALGWKEGYIDELAIHSTYSTDYLVTLLDVTTTAQHASGMEYSVMDVTIVKDPPLHMPGDQTREQSRLEVYRKLGFTACAETKTFMYQL</sequence>
<keyword evidence="3" id="KW-1185">Reference proteome</keyword>
<evidence type="ECO:0008006" key="5">
    <source>
        <dbReference type="Google" id="ProtNLM"/>
    </source>
</evidence>
<dbReference type="RefSeq" id="WP_102165934.1">
    <property type="nucleotide sequence ID" value="NZ_CAMYCL010000020.1"/>
</dbReference>
<dbReference type="AlphaFoldDB" id="A0AAW9HNB9"/>
<dbReference type="EMBL" id="JAWNGA010000001">
    <property type="protein sequence ID" value="MDY5132179.1"/>
    <property type="molecule type" value="Genomic_DNA"/>
</dbReference>
<dbReference type="EMBL" id="JAWNGC010000008">
    <property type="protein sequence ID" value="MDY5155405.1"/>
    <property type="molecule type" value="Genomic_DNA"/>
</dbReference>
<proteinExistence type="predicted"/>
<evidence type="ECO:0000313" key="1">
    <source>
        <dbReference type="EMBL" id="MDY5132179.1"/>
    </source>
</evidence>
<evidence type="ECO:0000313" key="2">
    <source>
        <dbReference type="EMBL" id="MDY5155405.1"/>
    </source>
</evidence>
<reference evidence="2 3" key="1">
    <citation type="submission" date="2023-10" db="EMBL/GenBank/DDBJ databases">
        <title>Whole Genome based description of the genera Actinobaculum and Actinotignum reveals a complex phylogenetic relationship within the species included in the genus Actinotignum.</title>
        <authorList>
            <person name="Jensen C.S."/>
            <person name="Dargis R."/>
            <person name="Kemp M."/>
            <person name="Christensen J.J."/>
        </authorList>
    </citation>
    <scope>NUCLEOTIDE SEQUENCE</scope>
    <source>
        <strain evidence="2">SLA_B511</strain>
        <strain evidence="1 3">SLA_B974</strain>
    </source>
</reference>
<comment type="caution">
    <text evidence="2">The sequence shown here is derived from an EMBL/GenBank/DDBJ whole genome shotgun (WGS) entry which is preliminary data.</text>
</comment>
<protein>
    <recommendedName>
        <fullName evidence="5">GNAT family N-acetyltransferase</fullName>
    </recommendedName>
</protein>
<dbReference type="Proteomes" id="UP001275049">
    <property type="component" value="Unassembled WGS sequence"/>
</dbReference>
<organism evidence="2 4">
    <name type="scientific">Actinotignum urinale</name>
    <dbReference type="NCBI Taxonomy" id="190146"/>
    <lineage>
        <taxon>Bacteria</taxon>
        <taxon>Bacillati</taxon>
        <taxon>Actinomycetota</taxon>
        <taxon>Actinomycetes</taxon>
        <taxon>Actinomycetales</taxon>
        <taxon>Actinomycetaceae</taxon>
        <taxon>Actinotignum</taxon>
    </lineage>
</organism>